<protein>
    <submittedName>
        <fullName evidence="2">Uncharacterized protein</fullName>
    </submittedName>
</protein>
<evidence type="ECO:0000256" key="1">
    <source>
        <dbReference type="SAM" id="SignalP"/>
    </source>
</evidence>
<keyword evidence="1" id="KW-0732">Signal</keyword>
<comment type="caution">
    <text evidence="2">The sequence shown here is derived from an EMBL/GenBank/DDBJ whole genome shotgun (WGS) entry which is preliminary data.</text>
</comment>
<gene>
    <name evidence="2" type="ORF">V1264_008696</name>
</gene>
<name>A0AAN9AUZ4_9CAEN</name>
<dbReference type="AlphaFoldDB" id="A0AAN9AUZ4"/>
<feature type="chain" id="PRO_5042907117" evidence="1">
    <location>
        <begin position="18"/>
        <end position="235"/>
    </location>
</feature>
<proteinExistence type="predicted"/>
<sequence length="235" mass="26256">MLFQGLAILLLACAATGQQSFYEGACPPENSAVAAFRNLTDVRAPLYIPLIDRVLKDASSAQDEIKAKLAEVDLPWKFSLPTNDSNSRLRFAPFLDRCCEDNHHACSNVDIILSYLKFDGGVCWVVWPEHFFIYKRCTCCACLLLEDAPVVGRCVETDYQTVGVIAYCPHIKYQKVALRIPTRCRCQAACPTPLDYVLPDNSPAQERRLQIASTNIHQQSDQYQRAPIVNVVSGI</sequence>
<dbReference type="EMBL" id="JBAMIC010000021">
    <property type="protein sequence ID" value="KAK7093040.1"/>
    <property type="molecule type" value="Genomic_DNA"/>
</dbReference>
<reference evidence="2 3" key="1">
    <citation type="submission" date="2024-02" db="EMBL/GenBank/DDBJ databases">
        <title>Chromosome-scale genome assembly of the rough periwinkle Littorina saxatilis.</title>
        <authorList>
            <person name="De Jode A."/>
            <person name="Faria R."/>
            <person name="Formenti G."/>
            <person name="Sims Y."/>
            <person name="Smith T.P."/>
            <person name="Tracey A."/>
            <person name="Wood J.M.D."/>
            <person name="Zagrodzka Z.B."/>
            <person name="Johannesson K."/>
            <person name="Butlin R.K."/>
            <person name="Leder E.H."/>
        </authorList>
    </citation>
    <scope>NUCLEOTIDE SEQUENCE [LARGE SCALE GENOMIC DNA]</scope>
    <source>
        <strain evidence="2">Snail1</strain>
        <tissue evidence="2">Muscle</tissue>
    </source>
</reference>
<accession>A0AAN9AUZ4</accession>
<organism evidence="2 3">
    <name type="scientific">Littorina saxatilis</name>
    <dbReference type="NCBI Taxonomy" id="31220"/>
    <lineage>
        <taxon>Eukaryota</taxon>
        <taxon>Metazoa</taxon>
        <taxon>Spiralia</taxon>
        <taxon>Lophotrochozoa</taxon>
        <taxon>Mollusca</taxon>
        <taxon>Gastropoda</taxon>
        <taxon>Caenogastropoda</taxon>
        <taxon>Littorinimorpha</taxon>
        <taxon>Littorinoidea</taxon>
        <taxon>Littorinidae</taxon>
        <taxon>Littorina</taxon>
    </lineage>
</organism>
<keyword evidence="3" id="KW-1185">Reference proteome</keyword>
<evidence type="ECO:0000313" key="2">
    <source>
        <dbReference type="EMBL" id="KAK7093040.1"/>
    </source>
</evidence>
<dbReference type="Proteomes" id="UP001374579">
    <property type="component" value="Unassembled WGS sequence"/>
</dbReference>
<evidence type="ECO:0000313" key="3">
    <source>
        <dbReference type="Proteomes" id="UP001374579"/>
    </source>
</evidence>
<feature type="signal peptide" evidence="1">
    <location>
        <begin position="1"/>
        <end position="17"/>
    </location>
</feature>